<organism evidence="4 5">
    <name type="scientific">Labrys okinawensis</name>
    <dbReference type="NCBI Taxonomy" id="346911"/>
    <lineage>
        <taxon>Bacteria</taxon>
        <taxon>Pseudomonadati</taxon>
        <taxon>Pseudomonadota</taxon>
        <taxon>Alphaproteobacteria</taxon>
        <taxon>Hyphomicrobiales</taxon>
        <taxon>Xanthobacteraceae</taxon>
        <taxon>Labrys</taxon>
    </lineage>
</organism>
<evidence type="ECO:0000259" key="3">
    <source>
        <dbReference type="Pfam" id="PF05532"/>
    </source>
</evidence>
<evidence type="ECO:0000256" key="2">
    <source>
        <dbReference type="SAM" id="MobiDB-lite"/>
    </source>
</evidence>
<proteinExistence type="inferred from homology"/>
<dbReference type="EMBL" id="PUEJ01000008">
    <property type="protein sequence ID" value="PRH85608.1"/>
    <property type="molecule type" value="Genomic_DNA"/>
</dbReference>
<feature type="region of interest" description="Disordered" evidence="2">
    <location>
        <begin position="41"/>
        <end position="63"/>
    </location>
</feature>
<dbReference type="Pfam" id="PF05532">
    <property type="entry name" value="CsbD"/>
    <property type="match status" value="1"/>
</dbReference>
<dbReference type="InterPro" id="IPR008462">
    <property type="entry name" value="CsbD"/>
</dbReference>
<protein>
    <submittedName>
        <fullName evidence="4">CsbD family protein</fullName>
    </submittedName>
</protein>
<dbReference type="Gene3D" id="1.10.1470.10">
    <property type="entry name" value="YjbJ"/>
    <property type="match status" value="1"/>
</dbReference>
<name>A0A2S9Q8C5_9HYPH</name>
<keyword evidence="5" id="KW-1185">Reference proteome</keyword>
<dbReference type="Proteomes" id="UP000237682">
    <property type="component" value="Unassembled WGS sequence"/>
</dbReference>
<accession>A0A2S9Q8C5</accession>
<dbReference type="OrthoDB" id="7226109at2"/>
<dbReference type="InterPro" id="IPR036629">
    <property type="entry name" value="YjbJ_sf"/>
</dbReference>
<sequence length="63" mass="6399">MSSATDKVKGIANQVAGSVKEGVGKAVGNREMEAEGAIQKAKGEVQEAKGKVKDAVKSAIDKA</sequence>
<evidence type="ECO:0000256" key="1">
    <source>
        <dbReference type="ARBA" id="ARBA00009129"/>
    </source>
</evidence>
<evidence type="ECO:0000313" key="4">
    <source>
        <dbReference type="EMBL" id="PRH85608.1"/>
    </source>
</evidence>
<feature type="domain" description="CsbD-like" evidence="3">
    <location>
        <begin position="6"/>
        <end position="58"/>
    </location>
</feature>
<dbReference type="SUPFAM" id="SSF69047">
    <property type="entry name" value="Hypothetical protein YjbJ"/>
    <property type="match status" value="1"/>
</dbReference>
<dbReference type="RefSeq" id="WP_105864167.1">
    <property type="nucleotide sequence ID" value="NZ_PUEJ01000008.1"/>
</dbReference>
<dbReference type="AlphaFoldDB" id="A0A2S9Q8C5"/>
<gene>
    <name evidence="4" type="ORF">C5L14_21795</name>
</gene>
<evidence type="ECO:0000313" key="5">
    <source>
        <dbReference type="Proteomes" id="UP000237682"/>
    </source>
</evidence>
<comment type="similarity">
    <text evidence="1">Belongs to the UPF0337 (CsbD) family.</text>
</comment>
<reference evidence="4 5" key="1">
    <citation type="submission" date="2018-02" db="EMBL/GenBank/DDBJ databases">
        <title>Whole genome sequencing of endophytic bacterium.</title>
        <authorList>
            <person name="Eedara R."/>
            <person name="Podile A.R."/>
        </authorList>
    </citation>
    <scope>NUCLEOTIDE SEQUENCE [LARGE SCALE GENOMIC DNA]</scope>
    <source>
        <strain evidence="4 5">RP1T</strain>
    </source>
</reference>
<comment type="caution">
    <text evidence="4">The sequence shown here is derived from an EMBL/GenBank/DDBJ whole genome shotgun (WGS) entry which is preliminary data.</text>
</comment>